<dbReference type="RefSeq" id="WP_090632629.1">
    <property type="nucleotide sequence ID" value="NZ_FOQO01000024.1"/>
</dbReference>
<evidence type="ECO:0000313" key="2">
    <source>
        <dbReference type="Proteomes" id="UP000198670"/>
    </source>
</evidence>
<dbReference type="STRING" id="1477437.SAMN05444682_1246"/>
<evidence type="ECO:0000313" key="1">
    <source>
        <dbReference type="EMBL" id="SFJ98167.1"/>
    </source>
</evidence>
<protein>
    <submittedName>
        <fullName evidence="1">Uncharacterized protein</fullName>
    </submittedName>
</protein>
<keyword evidence="2" id="KW-1185">Reference proteome</keyword>
<sequence length="84" mass="8972">MERTVQSTTTKEVSTATVDGWNLTFTSESGTNANVNVQGQKSEHYMNAYANATSNHVGFSNGAFDAALATAVAEEMELILNPVE</sequence>
<gene>
    <name evidence="1" type="ORF">SAMN05444682_1246</name>
</gene>
<name>A0A1I3VV47_9SPHI</name>
<dbReference type="EMBL" id="FOQO01000024">
    <property type="protein sequence ID" value="SFJ98167.1"/>
    <property type="molecule type" value="Genomic_DNA"/>
</dbReference>
<organism evidence="1 2">
    <name type="scientific">Parapedobacter indicus</name>
    <dbReference type="NCBI Taxonomy" id="1477437"/>
    <lineage>
        <taxon>Bacteria</taxon>
        <taxon>Pseudomonadati</taxon>
        <taxon>Bacteroidota</taxon>
        <taxon>Sphingobacteriia</taxon>
        <taxon>Sphingobacteriales</taxon>
        <taxon>Sphingobacteriaceae</taxon>
        <taxon>Parapedobacter</taxon>
    </lineage>
</organism>
<reference evidence="1 2" key="1">
    <citation type="submission" date="2016-10" db="EMBL/GenBank/DDBJ databases">
        <authorList>
            <person name="de Groot N.N."/>
        </authorList>
    </citation>
    <scope>NUCLEOTIDE SEQUENCE [LARGE SCALE GENOMIC DNA]</scope>
    <source>
        <strain evidence="1 2">RK1</strain>
    </source>
</reference>
<dbReference type="AlphaFoldDB" id="A0A1I3VV47"/>
<proteinExistence type="predicted"/>
<accession>A0A1I3VV47</accession>
<dbReference type="Proteomes" id="UP000198670">
    <property type="component" value="Unassembled WGS sequence"/>
</dbReference>